<feature type="region of interest" description="Disordered" evidence="3">
    <location>
        <begin position="542"/>
        <end position="572"/>
    </location>
</feature>
<organism evidence="5 6">
    <name type="scientific">Streptomyces niveus</name>
    <name type="common">Streptomyces spheroides</name>
    <dbReference type="NCBI Taxonomy" id="193462"/>
    <lineage>
        <taxon>Bacteria</taxon>
        <taxon>Bacillati</taxon>
        <taxon>Actinomycetota</taxon>
        <taxon>Actinomycetes</taxon>
        <taxon>Kitasatosporales</taxon>
        <taxon>Streptomycetaceae</taxon>
        <taxon>Streptomyces</taxon>
    </lineage>
</organism>
<dbReference type="GO" id="GO:0016829">
    <property type="term" value="F:lyase activity"/>
    <property type="evidence" value="ECO:0007669"/>
    <property type="project" value="UniProtKB-KW"/>
</dbReference>
<feature type="region of interest" description="Disordered" evidence="3">
    <location>
        <begin position="1"/>
        <end position="27"/>
    </location>
</feature>
<dbReference type="PANTHER" id="PTHR43172:SF2">
    <property type="entry name" value="ADENYLOSUCCINATE LYASE C-TERMINAL DOMAIN-CONTAINING PROTEIN"/>
    <property type="match status" value="1"/>
</dbReference>
<feature type="region of interest" description="Disordered" evidence="3">
    <location>
        <begin position="243"/>
        <end position="308"/>
    </location>
</feature>
<evidence type="ECO:0000313" key="5">
    <source>
        <dbReference type="EMBL" id="WUX54664.1"/>
    </source>
</evidence>
<keyword evidence="1 5" id="KW-0456">Lyase</keyword>
<dbReference type="EMBL" id="CP109495">
    <property type="protein sequence ID" value="WUX54664.1"/>
    <property type="molecule type" value="Genomic_DNA"/>
</dbReference>
<accession>A0ABZ2AAX5</accession>
<dbReference type="InterPro" id="IPR020557">
    <property type="entry name" value="Fumarate_lyase_CS"/>
</dbReference>
<dbReference type="Gene3D" id="1.10.275.10">
    <property type="entry name" value="Fumarase/aspartase (N-terminal domain)"/>
    <property type="match status" value="1"/>
</dbReference>
<dbReference type="InterPro" id="IPR000362">
    <property type="entry name" value="Fumarate_lyase_fam"/>
</dbReference>
<name>A0ABZ2AAX5_STRNV</name>
<dbReference type="Gene3D" id="1.20.200.10">
    <property type="entry name" value="Fumarase/aspartase (Central domain)"/>
    <property type="match status" value="2"/>
</dbReference>
<dbReference type="InterPro" id="IPR024083">
    <property type="entry name" value="Fumarase/histidase_N"/>
</dbReference>
<proteinExistence type="inferred from homology"/>
<gene>
    <name evidence="5" type="ORF">OG442_25650</name>
</gene>
<dbReference type="Gene3D" id="1.10.40.30">
    <property type="entry name" value="Fumarase/aspartase (C-terminal domain)"/>
    <property type="match status" value="1"/>
</dbReference>
<dbReference type="RefSeq" id="WP_329078311.1">
    <property type="nucleotide sequence ID" value="NZ_CP109393.1"/>
</dbReference>
<dbReference type="InterPro" id="IPR019468">
    <property type="entry name" value="AdenyloSucc_lyase_C"/>
</dbReference>
<evidence type="ECO:0000256" key="3">
    <source>
        <dbReference type="SAM" id="MobiDB-lite"/>
    </source>
</evidence>
<feature type="domain" description="Adenylosuccinate lyase C-terminal" evidence="4">
    <location>
        <begin position="466"/>
        <end position="546"/>
    </location>
</feature>
<evidence type="ECO:0000256" key="1">
    <source>
        <dbReference type="ARBA" id="ARBA00023239"/>
    </source>
</evidence>
<dbReference type="Pfam" id="PF10397">
    <property type="entry name" value="ADSL_C"/>
    <property type="match status" value="1"/>
</dbReference>
<dbReference type="InterPro" id="IPR008948">
    <property type="entry name" value="L-Aspartase-like"/>
</dbReference>
<dbReference type="InterPro" id="IPR022761">
    <property type="entry name" value="Fumarate_lyase_N"/>
</dbReference>
<evidence type="ECO:0000313" key="6">
    <source>
        <dbReference type="Proteomes" id="UP001432209"/>
    </source>
</evidence>
<keyword evidence="6" id="KW-1185">Reference proteome</keyword>
<comment type="similarity">
    <text evidence="2">Belongs to the class-II fumarase/aspartase family.</text>
</comment>
<feature type="compositionally biased region" description="Basic and acidic residues" evidence="3">
    <location>
        <begin position="545"/>
        <end position="559"/>
    </location>
</feature>
<evidence type="ECO:0000259" key="4">
    <source>
        <dbReference type="SMART" id="SM00998"/>
    </source>
</evidence>
<protein>
    <submittedName>
        <fullName evidence="5">Lyase family protein</fullName>
    </submittedName>
</protein>
<feature type="compositionally biased region" description="Acidic residues" evidence="3">
    <location>
        <begin position="272"/>
        <end position="285"/>
    </location>
</feature>
<dbReference type="PROSITE" id="PS00163">
    <property type="entry name" value="FUMARATE_LYASES"/>
    <property type="match status" value="1"/>
</dbReference>
<dbReference type="PRINTS" id="PR00149">
    <property type="entry name" value="FUMRATELYASE"/>
</dbReference>
<sequence length="572" mass="58278">MTSADRTTPSPPPLSPDAGLLSPGRAGSAAEAATGDTAFLRAMLDAEAALARAQAAVGLAPEAAADAITAAAGEAGRFDVRDVALRARAGGNPVVPLVADLTAAVDEEDADAAQYVHRGATSQDIVDTAMMLVATRTVPLILADLDRTADALAALATTHRGTPMAGRTLTQHAVPTTFGLKAAGWLSSVRDARSRLAAVRLPVQLGGAAGTLAAFTPTDDTVAGPPGSTSTAASCEPVYDLTGALDTTLDSPPEPLPDYPPATGTDPRLDPEPELGADPAPDEPVYDLTGGAPNGSTVERDRQENAAGTDTGVRLLAAYAAQLRLAEPTLPWHTLRTPVADLGSALAFTAGALGKIAADVLVLSRTEIGEVAEARGGGSSAMPHKRNPVLATLIGAAARQAPALASVLLGALVAEDERPAGPWHAEWQPLRELLRLTGGAAHDAAELTAGLRVFPDRMRDNLGLTRGLLVSERLTAALTAAVGRARAKQLVAAAARLATGAGIPLAQALTESDPAVAELIGEERMRALTDPAGYTGSAGALVDRALAEHAEHPEARVDPPEDPPDSPPEAPR</sequence>
<dbReference type="SMART" id="SM00998">
    <property type="entry name" value="ADSL_C"/>
    <property type="match status" value="1"/>
</dbReference>
<dbReference type="Proteomes" id="UP001432209">
    <property type="component" value="Chromosome"/>
</dbReference>
<dbReference type="SUPFAM" id="SSF48557">
    <property type="entry name" value="L-aspartase-like"/>
    <property type="match status" value="2"/>
</dbReference>
<dbReference type="Pfam" id="PF00206">
    <property type="entry name" value="Lyase_1"/>
    <property type="match status" value="2"/>
</dbReference>
<dbReference type="PANTHER" id="PTHR43172">
    <property type="entry name" value="ADENYLOSUCCINATE LYASE"/>
    <property type="match status" value="1"/>
</dbReference>
<reference evidence="5" key="1">
    <citation type="submission" date="2022-10" db="EMBL/GenBank/DDBJ databases">
        <title>The complete genomes of actinobacterial strains from the NBC collection.</title>
        <authorList>
            <person name="Joergensen T.S."/>
            <person name="Alvarez Arevalo M."/>
            <person name="Sterndorff E.B."/>
            <person name="Faurdal D."/>
            <person name="Vuksanovic O."/>
            <person name="Mourched A.-S."/>
            <person name="Charusanti P."/>
            <person name="Shaw S."/>
            <person name="Blin K."/>
            <person name="Weber T."/>
        </authorList>
    </citation>
    <scope>NUCLEOTIDE SEQUENCE</scope>
    <source>
        <strain evidence="5">NBC_01432</strain>
    </source>
</reference>
<evidence type="ECO:0000256" key="2">
    <source>
        <dbReference type="ARBA" id="ARBA00034772"/>
    </source>
</evidence>